<dbReference type="Proteomes" id="UP000013981">
    <property type="component" value="Unassembled WGS sequence"/>
</dbReference>
<sequence length="112" mass="12681">MQIIHEREGTNLVVYLVDELDQHSARTVIDALDRIVTLYPEESIILDLSRLTFMDSSGLAVAVNLYRSLEHSGRTLIIRHTPPQAMRVFHAAHLERKIQFIDQAGEGAVCRS</sequence>
<dbReference type="Gene3D" id="3.30.750.24">
    <property type="entry name" value="STAS domain"/>
    <property type="match status" value="1"/>
</dbReference>
<gene>
    <name evidence="4" type="ORF">HMPREF1526_00493</name>
</gene>
<dbReference type="Pfam" id="PF01740">
    <property type="entry name" value="STAS"/>
    <property type="match status" value="1"/>
</dbReference>
<protein>
    <recommendedName>
        <fullName evidence="2">Anti-sigma factor antagonist</fullName>
    </recommendedName>
</protein>
<dbReference type="RefSeq" id="WP_016146700.1">
    <property type="nucleotide sequence ID" value="NZ_KB976103.1"/>
</dbReference>
<organism evidence="4 5">
    <name type="scientific">Butyricicoccus pullicaecorum 1.2</name>
    <dbReference type="NCBI Taxonomy" id="1203606"/>
    <lineage>
        <taxon>Bacteria</taxon>
        <taxon>Bacillati</taxon>
        <taxon>Bacillota</taxon>
        <taxon>Clostridia</taxon>
        <taxon>Eubacteriales</taxon>
        <taxon>Butyricicoccaceae</taxon>
        <taxon>Butyricicoccus</taxon>
    </lineage>
</organism>
<dbReference type="OrthoDB" id="9796601at2"/>
<evidence type="ECO:0000256" key="2">
    <source>
        <dbReference type="RuleBase" id="RU003749"/>
    </source>
</evidence>
<dbReference type="NCBIfam" id="TIGR00377">
    <property type="entry name" value="ant_ant_sig"/>
    <property type="match status" value="1"/>
</dbReference>
<dbReference type="PANTHER" id="PTHR33495:SF2">
    <property type="entry name" value="ANTI-SIGMA FACTOR ANTAGONIST TM_1081-RELATED"/>
    <property type="match status" value="1"/>
</dbReference>
<name>R8W9F1_9FIRM</name>
<dbReference type="InterPro" id="IPR036513">
    <property type="entry name" value="STAS_dom_sf"/>
</dbReference>
<dbReference type="CDD" id="cd07043">
    <property type="entry name" value="STAS_anti-anti-sigma_factors"/>
    <property type="match status" value="1"/>
</dbReference>
<comment type="similarity">
    <text evidence="1 2">Belongs to the anti-sigma-factor antagonist family.</text>
</comment>
<dbReference type="InterPro" id="IPR003658">
    <property type="entry name" value="Anti-sigma_ant"/>
</dbReference>
<keyword evidence="5" id="KW-1185">Reference proteome</keyword>
<evidence type="ECO:0000313" key="5">
    <source>
        <dbReference type="Proteomes" id="UP000013981"/>
    </source>
</evidence>
<dbReference type="InterPro" id="IPR002645">
    <property type="entry name" value="STAS_dom"/>
</dbReference>
<dbReference type="eggNOG" id="COG1366">
    <property type="taxonomic scope" value="Bacteria"/>
</dbReference>
<feature type="domain" description="STAS" evidence="3">
    <location>
        <begin position="12"/>
        <end position="112"/>
    </location>
</feature>
<evidence type="ECO:0000259" key="3">
    <source>
        <dbReference type="PROSITE" id="PS50801"/>
    </source>
</evidence>
<evidence type="ECO:0000313" key="4">
    <source>
        <dbReference type="EMBL" id="EOQ39797.1"/>
    </source>
</evidence>
<dbReference type="HOGENOM" id="CLU_115403_7_0_9"/>
<reference evidence="4 5" key="1">
    <citation type="submission" date="2013-01" db="EMBL/GenBank/DDBJ databases">
        <title>The Genome Sequence of Butyricicoccus pullicaecorum 1.2.</title>
        <authorList>
            <consortium name="The Broad Institute Genome Sequencing Platform"/>
            <person name="Earl A."/>
            <person name="Ward D."/>
            <person name="Feldgarden M."/>
            <person name="Gevers D."/>
            <person name="Van Immerseel F."/>
            <person name="Eeckhaut V."/>
            <person name="Walker B."/>
            <person name="Young S.K."/>
            <person name="Zeng Q."/>
            <person name="Gargeya S."/>
            <person name="Fitzgerald M."/>
            <person name="Haas B."/>
            <person name="Abouelleil A."/>
            <person name="Alvarado L."/>
            <person name="Arachchi H.M."/>
            <person name="Berlin A.M."/>
            <person name="Chapman S.B."/>
            <person name="Dewar J."/>
            <person name="Goldberg J."/>
            <person name="Griggs A."/>
            <person name="Gujja S."/>
            <person name="Hansen M."/>
            <person name="Howarth C."/>
            <person name="Imamovic A."/>
            <person name="Larimer J."/>
            <person name="McCowan C."/>
            <person name="Murphy C."/>
            <person name="Neiman D."/>
            <person name="Pearson M."/>
            <person name="Priest M."/>
            <person name="Roberts A."/>
            <person name="Saif S."/>
            <person name="Shea T."/>
            <person name="Sisk P."/>
            <person name="Sykes S."/>
            <person name="Wortman J."/>
            <person name="Nusbaum C."/>
            <person name="Birren B."/>
        </authorList>
    </citation>
    <scope>NUCLEOTIDE SEQUENCE [LARGE SCALE GENOMIC DNA]</scope>
    <source>
        <strain evidence="4 5">1.2</strain>
    </source>
</reference>
<proteinExistence type="inferred from homology"/>
<dbReference type="AlphaFoldDB" id="R8W9F1"/>
<accession>R8W9F1</accession>
<dbReference type="PANTHER" id="PTHR33495">
    <property type="entry name" value="ANTI-SIGMA FACTOR ANTAGONIST TM_1081-RELATED-RELATED"/>
    <property type="match status" value="1"/>
</dbReference>
<dbReference type="PROSITE" id="PS50801">
    <property type="entry name" value="STAS"/>
    <property type="match status" value="1"/>
</dbReference>
<evidence type="ECO:0000256" key="1">
    <source>
        <dbReference type="ARBA" id="ARBA00009013"/>
    </source>
</evidence>
<dbReference type="GO" id="GO:0043856">
    <property type="term" value="F:anti-sigma factor antagonist activity"/>
    <property type="evidence" value="ECO:0007669"/>
    <property type="project" value="InterPro"/>
</dbReference>
<dbReference type="SUPFAM" id="SSF52091">
    <property type="entry name" value="SpoIIaa-like"/>
    <property type="match status" value="1"/>
</dbReference>
<comment type="caution">
    <text evidence="4">The sequence shown here is derived from an EMBL/GenBank/DDBJ whole genome shotgun (WGS) entry which is preliminary data.</text>
</comment>
<dbReference type="EMBL" id="AQOB01000002">
    <property type="protein sequence ID" value="EOQ39797.1"/>
    <property type="molecule type" value="Genomic_DNA"/>
</dbReference>